<dbReference type="EMBL" id="CP050063">
    <property type="protein sequence ID" value="QIP14612.1"/>
    <property type="molecule type" value="Genomic_DNA"/>
</dbReference>
<reference evidence="1 2" key="1">
    <citation type="submission" date="2020-03" db="EMBL/GenBank/DDBJ databases">
        <authorList>
            <person name="Kim M.K."/>
        </authorList>
    </citation>
    <scope>NUCLEOTIDE SEQUENCE [LARGE SCALE GENOMIC DNA]</scope>
    <source>
        <strain evidence="1 2">BT328</strain>
    </source>
</reference>
<dbReference type="Pfam" id="PF07924">
    <property type="entry name" value="NuiA"/>
    <property type="match status" value="1"/>
</dbReference>
<protein>
    <submittedName>
        <fullName evidence="1">Nuclease</fullName>
    </submittedName>
</protein>
<dbReference type="SUPFAM" id="SSF82602">
    <property type="entry name" value="Nuclease A inhibitor (NuiA)"/>
    <property type="match status" value="1"/>
</dbReference>
<dbReference type="InterPro" id="IPR012489">
    <property type="entry name" value="NucleaseA_inhib-like"/>
</dbReference>
<dbReference type="InterPro" id="IPR036587">
    <property type="entry name" value="NucleaseA_inhib-like_sf"/>
</dbReference>
<evidence type="ECO:0000313" key="2">
    <source>
        <dbReference type="Proteomes" id="UP000501802"/>
    </source>
</evidence>
<organism evidence="1 2">
    <name type="scientific">Spirosoma aureum</name>
    <dbReference type="NCBI Taxonomy" id="2692134"/>
    <lineage>
        <taxon>Bacteria</taxon>
        <taxon>Pseudomonadati</taxon>
        <taxon>Bacteroidota</taxon>
        <taxon>Cytophagia</taxon>
        <taxon>Cytophagales</taxon>
        <taxon>Cytophagaceae</taxon>
        <taxon>Spirosoma</taxon>
    </lineage>
</organism>
<keyword evidence="2" id="KW-1185">Reference proteome</keyword>
<dbReference type="KEGG" id="spib:G8759_19345"/>
<dbReference type="AlphaFoldDB" id="A0A6G9AQ43"/>
<evidence type="ECO:0000313" key="1">
    <source>
        <dbReference type="EMBL" id="QIP14612.1"/>
    </source>
</evidence>
<sequence length="146" mass="16877">MTNEDPKSSGQASEKIELSDRINGMLPDLLYPSESDEPIEFVQCYLNQQEPLTVSQIKDWQMLPPEVYVEEVPENDFWEPVITEQDWYGDEEKARTEIFRQLKQLLETELTGRQVFHAGETEIDVFLLGRQADGERAGIKTKLVQT</sequence>
<dbReference type="RefSeq" id="WP_167211025.1">
    <property type="nucleotide sequence ID" value="NZ_CP050063.1"/>
</dbReference>
<gene>
    <name evidence="1" type="ORF">G8759_19345</name>
</gene>
<dbReference type="Proteomes" id="UP000501802">
    <property type="component" value="Chromosome"/>
</dbReference>
<accession>A0A6G9AQ43</accession>
<proteinExistence type="predicted"/>
<dbReference type="Gene3D" id="3.40.1460.10">
    <property type="entry name" value="Nuclease A inhibitor-like"/>
    <property type="match status" value="1"/>
</dbReference>
<name>A0A6G9AQ43_9BACT</name>